<evidence type="ECO:0000256" key="10">
    <source>
        <dbReference type="ARBA" id="ARBA00023237"/>
    </source>
</evidence>
<keyword evidence="9 17" id="KW-0675">Receptor</keyword>
<dbReference type="Gene3D" id="2.40.170.20">
    <property type="entry name" value="TonB-dependent receptor, beta-barrel domain"/>
    <property type="match status" value="1"/>
</dbReference>
<feature type="chain" id="PRO_5045367069" evidence="14">
    <location>
        <begin position="23"/>
        <end position="766"/>
    </location>
</feature>
<dbReference type="Proteomes" id="UP001206126">
    <property type="component" value="Unassembled WGS sequence"/>
</dbReference>
<dbReference type="Pfam" id="PF07715">
    <property type="entry name" value="Plug"/>
    <property type="match status" value="1"/>
</dbReference>
<evidence type="ECO:0000256" key="13">
    <source>
        <dbReference type="SAM" id="MobiDB-lite"/>
    </source>
</evidence>
<evidence type="ECO:0000256" key="9">
    <source>
        <dbReference type="ARBA" id="ARBA00023170"/>
    </source>
</evidence>
<dbReference type="InterPro" id="IPR039426">
    <property type="entry name" value="TonB-dep_rcpt-like"/>
</dbReference>
<dbReference type="PANTHER" id="PTHR30069:SF29">
    <property type="entry name" value="HEMOGLOBIN AND HEMOGLOBIN-HAPTOGLOBIN-BINDING PROTEIN 1-RELATED"/>
    <property type="match status" value="1"/>
</dbReference>
<dbReference type="Pfam" id="PF00593">
    <property type="entry name" value="TonB_dep_Rec_b-barrel"/>
    <property type="match status" value="1"/>
</dbReference>
<sequence>MSRLIPIACLAVLGTAGGQALAQDQAAPAGAPAQEVQDSAAKAPAADAKPEAAQRRRPPVRAQKPATTEGDAKDTQQVVVSGSRDIDVRRASTAAKMIFGREELDRNGDSNIGEVLKRLPGVTMGGAPGRGGGGVRMRGLGNGYTQMLVNGERPPPGFSLESIPPDQVERIEIMRGPVAEHSTQAIAGTINVVLREGYTQKDKQIRVADNIEQGRHGANVSATIPGKAGNLTWMLNIAAMQNRQHNESDSRDIDALDDGTVQREQLIHVDGNGKSRGVHLSPRLSYKFDNGDTLNFQPFIVANRNDSITDSYVDQTIGLVPPEFAFQHAVSHSSGNMARGFGNWVHKMDGGAKLDVKFSGGVNHNESEGVRQNYDAAERLNRVYNDTDTIRHRSFSTGGKYSRPLGQGHNFAAGWDAEAAHLSQVHVAEGDNNPLYDESGANLTADTRRVALFAQDEWDITSQWSTYFGLRWEGIRTTSNSVAREVKNTSSVFSPVLHTVYRIPGHDKDQVRASLTQSYKAPALNDMIAAPSFSSDNRATRPDRSGNPNLKPELAKGIDLAYEHYLTRSGILSASAFVRDIDNLMRRQTTLQQTSIGPRWVSTPTNIGHARTSGIELEAKFQLAEFFPNGPNVDVRSNYSHFWSKVDGIPGPDNRLDQQAKQTANVGADYRMKGLPLTLGANLNWTPVTVIRSAVQELDTTGMKRQLDAYGLWRFGPNTQLRVSGNNLFARKYETARVVDTNGMLQAIDTLARTYTSVRVQLELKI</sequence>
<dbReference type="Gene3D" id="2.170.130.10">
    <property type="entry name" value="TonB-dependent receptor, plug domain"/>
    <property type="match status" value="1"/>
</dbReference>
<evidence type="ECO:0000256" key="6">
    <source>
        <dbReference type="ARBA" id="ARBA00022729"/>
    </source>
</evidence>
<comment type="similarity">
    <text evidence="2 11 12">Belongs to the TonB-dependent receptor family.</text>
</comment>
<keyword evidence="8 11" id="KW-0472">Membrane</keyword>
<organism evidence="17 18">
    <name type="scientific">Massilia agilis</name>
    <dbReference type="NCBI Taxonomy" id="1811226"/>
    <lineage>
        <taxon>Bacteria</taxon>
        <taxon>Pseudomonadati</taxon>
        <taxon>Pseudomonadota</taxon>
        <taxon>Betaproteobacteria</taxon>
        <taxon>Burkholderiales</taxon>
        <taxon>Oxalobacteraceae</taxon>
        <taxon>Telluria group</taxon>
        <taxon>Massilia</taxon>
    </lineage>
</organism>
<keyword evidence="5 11" id="KW-0812">Transmembrane</keyword>
<keyword evidence="18" id="KW-1185">Reference proteome</keyword>
<reference evidence="17 18" key="1">
    <citation type="submission" date="2022-08" db="EMBL/GenBank/DDBJ databases">
        <title>Reclassification of Massilia species as members of the genera Telluria, Duganella, Pseudoduganella, Mokoshia gen. nov. and Zemynaea gen. nov. using orthogonal and non-orthogonal genome-based approaches.</title>
        <authorList>
            <person name="Bowman J.P."/>
        </authorList>
    </citation>
    <scope>NUCLEOTIDE SEQUENCE [LARGE SCALE GENOMIC DNA]</scope>
    <source>
        <strain evidence="17 18">JCM 31605</strain>
    </source>
</reference>
<feature type="signal peptide" evidence="14">
    <location>
        <begin position="1"/>
        <end position="22"/>
    </location>
</feature>
<dbReference type="CDD" id="cd01347">
    <property type="entry name" value="ligand_gated_channel"/>
    <property type="match status" value="1"/>
</dbReference>
<dbReference type="PANTHER" id="PTHR30069">
    <property type="entry name" value="TONB-DEPENDENT OUTER MEMBRANE RECEPTOR"/>
    <property type="match status" value="1"/>
</dbReference>
<evidence type="ECO:0000256" key="7">
    <source>
        <dbReference type="ARBA" id="ARBA00023077"/>
    </source>
</evidence>
<feature type="region of interest" description="Disordered" evidence="13">
    <location>
        <begin position="530"/>
        <end position="552"/>
    </location>
</feature>
<feature type="domain" description="TonB-dependent receptor-like beta-barrel" evidence="15">
    <location>
        <begin position="286"/>
        <end position="728"/>
    </location>
</feature>
<evidence type="ECO:0000256" key="5">
    <source>
        <dbReference type="ARBA" id="ARBA00022692"/>
    </source>
</evidence>
<dbReference type="RefSeq" id="WP_258822935.1">
    <property type="nucleotide sequence ID" value="NZ_JANUHB010000003.1"/>
</dbReference>
<keyword evidence="4 11" id="KW-1134">Transmembrane beta strand</keyword>
<evidence type="ECO:0000256" key="11">
    <source>
        <dbReference type="PROSITE-ProRule" id="PRU01360"/>
    </source>
</evidence>
<evidence type="ECO:0000256" key="8">
    <source>
        <dbReference type="ARBA" id="ARBA00023136"/>
    </source>
</evidence>
<name>A0ABT2DE31_9BURK</name>
<keyword evidence="7 12" id="KW-0798">TonB box</keyword>
<keyword evidence="10 11" id="KW-0998">Cell outer membrane</keyword>
<dbReference type="InterPro" id="IPR000531">
    <property type="entry name" value="Beta-barrel_TonB"/>
</dbReference>
<accession>A0ABT2DE31</accession>
<proteinExistence type="inferred from homology"/>
<keyword evidence="6 14" id="KW-0732">Signal</keyword>
<dbReference type="InterPro" id="IPR012910">
    <property type="entry name" value="Plug_dom"/>
</dbReference>
<evidence type="ECO:0000256" key="12">
    <source>
        <dbReference type="RuleBase" id="RU003357"/>
    </source>
</evidence>
<evidence type="ECO:0000256" key="2">
    <source>
        <dbReference type="ARBA" id="ARBA00009810"/>
    </source>
</evidence>
<feature type="domain" description="TonB-dependent receptor plug" evidence="16">
    <location>
        <begin position="91"/>
        <end position="188"/>
    </location>
</feature>
<dbReference type="InterPro" id="IPR037066">
    <property type="entry name" value="Plug_dom_sf"/>
</dbReference>
<dbReference type="InterPro" id="IPR036942">
    <property type="entry name" value="Beta-barrel_TonB_sf"/>
</dbReference>
<feature type="compositionally biased region" description="Low complexity" evidence="13">
    <location>
        <begin position="24"/>
        <end position="47"/>
    </location>
</feature>
<evidence type="ECO:0000259" key="16">
    <source>
        <dbReference type="Pfam" id="PF07715"/>
    </source>
</evidence>
<evidence type="ECO:0000256" key="1">
    <source>
        <dbReference type="ARBA" id="ARBA00004571"/>
    </source>
</evidence>
<protein>
    <submittedName>
        <fullName evidence="17">TonB-dependent receptor</fullName>
    </submittedName>
</protein>
<dbReference type="SUPFAM" id="SSF56935">
    <property type="entry name" value="Porins"/>
    <property type="match status" value="1"/>
</dbReference>
<dbReference type="PROSITE" id="PS52016">
    <property type="entry name" value="TONB_DEPENDENT_REC_3"/>
    <property type="match status" value="1"/>
</dbReference>
<evidence type="ECO:0000259" key="15">
    <source>
        <dbReference type="Pfam" id="PF00593"/>
    </source>
</evidence>
<evidence type="ECO:0000256" key="4">
    <source>
        <dbReference type="ARBA" id="ARBA00022452"/>
    </source>
</evidence>
<evidence type="ECO:0000256" key="14">
    <source>
        <dbReference type="SAM" id="SignalP"/>
    </source>
</evidence>
<evidence type="ECO:0000256" key="3">
    <source>
        <dbReference type="ARBA" id="ARBA00022448"/>
    </source>
</evidence>
<comment type="caution">
    <text evidence="17">The sequence shown here is derived from an EMBL/GenBank/DDBJ whole genome shotgun (WGS) entry which is preliminary data.</text>
</comment>
<evidence type="ECO:0000313" key="17">
    <source>
        <dbReference type="EMBL" id="MCS0809119.1"/>
    </source>
</evidence>
<comment type="subcellular location">
    <subcellularLocation>
        <location evidence="1 11">Cell outer membrane</location>
        <topology evidence="1 11">Multi-pass membrane protein</topology>
    </subcellularLocation>
</comment>
<feature type="region of interest" description="Disordered" evidence="13">
    <location>
        <begin position="24"/>
        <end position="84"/>
    </location>
</feature>
<keyword evidence="3 11" id="KW-0813">Transport</keyword>
<gene>
    <name evidence="17" type="ORF">NX774_14405</name>
</gene>
<evidence type="ECO:0000313" key="18">
    <source>
        <dbReference type="Proteomes" id="UP001206126"/>
    </source>
</evidence>
<dbReference type="EMBL" id="JANUHB010000003">
    <property type="protein sequence ID" value="MCS0809119.1"/>
    <property type="molecule type" value="Genomic_DNA"/>
</dbReference>